<dbReference type="EMBL" id="PPSL01000003">
    <property type="protein sequence ID" value="PQJ10499.1"/>
    <property type="molecule type" value="Genomic_DNA"/>
</dbReference>
<dbReference type="Proteomes" id="UP000239872">
    <property type="component" value="Unassembled WGS sequence"/>
</dbReference>
<keyword evidence="3" id="KW-1185">Reference proteome</keyword>
<reference evidence="2 3" key="1">
    <citation type="submission" date="2018-01" db="EMBL/GenBank/DDBJ databases">
        <title>A novel member of the phylum Bacteroidetes isolated from glacier ice.</title>
        <authorList>
            <person name="Liu Q."/>
            <person name="Xin Y.-H."/>
        </authorList>
    </citation>
    <scope>NUCLEOTIDE SEQUENCE [LARGE SCALE GENOMIC DNA]</scope>
    <source>
        <strain evidence="2 3">RB1R16</strain>
    </source>
</reference>
<proteinExistence type="predicted"/>
<feature type="chain" id="PRO_5015704728" description="DUF928 domain-containing protein" evidence="1">
    <location>
        <begin position="28"/>
        <end position="378"/>
    </location>
</feature>
<evidence type="ECO:0000313" key="2">
    <source>
        <dbReference type="EMBL" id="PQJ10499.1"/>
    </source>
</evidence>
<accession>A0A2S7SUA7</accession>
<keyword evidence="1" id="KW-0732">Signal</keyword>
<dbReference type="RefSeq" id="WP_105039227.1">
    <property type="nucleotide sequence ID" value="NZ_PPSL01000003.1"/>
</dbReference>
<evidence type="ECO:0000256" key="1">
    <source>
        <dbReference type="SAM" id="SignalP"/>
    </source>
</evidence>
<name>A0A2S7SUA7_9BACT</name>
<gene>
    <name evidence="2" type="ORF">CJD36_011015</name>
</gene>
<comment type="caution">
    <text evidence="2">The sequence shown here is derived from an EMBL/GenBank/DDBJ whole genome shotgun (WGS) entry which is preliminary data.</text>
</comment>
<organism evidence="2 3">
    <name type="scientific">Flavipsychrobacter stenotrophus</name>
    <dbReference type="NCBI Taxonomy" id="2077091"/>
    <lineage>
        <taxon>Bacteria</taxon>
        <taxon>Pseudomonadati</taxon>
        <taxon>Bacteroidota</taxon>
        <taxon>Chitinophagia</taxon>
        <taxon>Chitinophagales</taxon>
        <taxon>Chitinophagaceae</taxon>
        <taxon>Flavipsychrobacter</taxon>
    </lineage>
</organism>
<dbReference type="OrthoDB" id="633506at2"/>
<sequence>MKQTINSLGHHLVLLLCWLLLATGVNAQQNLVIDLSPVDGITLTPENILNFRLQAMGTSVGKVQITGTIRYRNSPQNFSYSFKYDLHAGMNTIDAGQAHPQWQFSSPALKELFFNYRTLPEGTYEYCVSAAPISAFGEVSASPFDECLYHRSEDVFLINLLEPEDKAKIHEYTPMLSWVANYSFSNELTYRLRVAEIKQGQNPVNAVMLNQPVYDEKNLMQNSKIYPIYARPLVKNQPYAWTVDAYYKGILLGGAETWQFIIKEDTISNTAPGDQSYIDIKRENGQTKQYAIGVLKLKYVLDLARKDRLTVSLVDASGAAVNLKTQELEAVYGDNRYVIDLRENASLKHNNNYVLYMKSRRGEVFKFPFQYINPEFTK</sequence>
<feature type="signal peptide" evidence="1">
    <location>
        <begin position="1"/>
        <end position="27"/>
    </location>
</feature>
<evidence type="ECO:0008006" key="4">
    <source>
        <dbReference type="Google" id="ProtNLM"/>
    </source>
</evidence>
<dbReference type="AlphaFoldDB" id="A0A2S7SUA7"/>
<evidence type="ECO:0000313" key="3">
    <source>
        <dbReference type="Proteomes" id="UP000239872"/>
    </source>
</evidence>
<protein>
    <recommendedName>
        <fullName evidence="4">DUF928 domain-containing protein</fullName>
    </recommendedName>
</protein>